<dbReference type="PANTHER" id="PTHR46401:SF2">
    <property type="entry name" value="GLYCOSYLTRANSFERASE WBBK-RELATED"/>
    <property type="match status" value="1"/>
</dbReference>
<organism evidence="5 6">
    <name type="scientific">Serratia plymuthica</name>
    <dbReference type="NCBI Taxonomy" id="82996"/>
    <lineage>
        <taxon>Bacteria</taxon>
        <taxon>Pseudomonadati</taxon>
        <taxon>Pseudomonadota</taxon>
        <taxon>Gammaproteobacteria</taxon>
        <taxon>Enterobacterales</taxon>
        <taxon>Yersiniaceae</taxon>
        <taxon>Serratia</taxon>
    </lineage>
</organism>
<evidence type="ECO:0000259" key="3">
    <source>
        <dbReference type="Pfam" id="PF13439"/>
    </source>
</evidence>
<feature type="domain" description="Glycosyltransferase subfamily 4-like N-terminal" evidence="3">
    <location>
        <begin position="14"/>
        <end position="164"/>
    </location>
</feature>
<dbReference type="Pfam" id="PF00534">
    <property type="entry name" value="Glycos_transf_1"/>
    <property type="match status" value="1"/>
</dbReference>
<keyword evidence="1 5" id="KW-0808">Transferase</keyword>
<name>A0A2X4U7Y1_SERPL</name>
<keyword evidence="7" id="KW-1185">Reference proteome</keyword>
<dbReference type="RefSeq" id="WP_063199911.1">
    <property type="nucleotide sequence ID" value="NZ_CAMITG010000003.1"/>
</dbReference>
<protein>
    <submittedName>
        <fullName evidence="5">Glycogen synthase</fullName>
        <ecNumber evidence="5">2.4.1.11</ecNumber>
    </submittedName>
    <submittedName>
        <fullName evidence="4">Glycosyltransferase family 4 protein</fullName>
    </submittedName>
</protein>
<dbReference type="Gene3D" id="3.40.50.2000">
    <property type="entry name" value="Glycogen Phosphorylase B"/>
    <property type="match status" value="2"/>
</dbReference>
<dbReference type="Proteomes" id="UP000594967">
    <property type="component" value="Chromosome"/>
</dbReference>
<dbReference type="CDD" id="cd03809">
    <property type="entry name" value="GT4_MtfB-like"/>
    <property type="match status" value="1"/>
</dbReference>
<evidence type="ECO:0000313" key="6">
    <source>
        <dbReference type="Proteomes" id="UP000248897"/>
    </source>
</evidence>
<dbReference type="InterPro" id="IPR028098">
    <property type="entry name" value="Glyco_trans_4-like_N"/>
</dbReference>
<evidence type="ECO:0000313" key="7">
    <source>
        <dbReference type="Proteomes" id="UP000594967"/>
    </source>
</evidence>
<dbReference type="InterPro" id="IPR001296">
    <property type="entry name" value="Glyco_trans_1"/>
</dbReference>
<keyword evidence="5" id="KW-0328">Glycosyltransferase</keyword>
<reference evidence="4 7" key="2">
    <citation type="submission" date="2020-12" db="EMBL/GenBank/DDBJ databases">
        <title>FDA dAtabase for Regulatory Grade micrObial Sequences (FDA-ARGOS): Supporting development and validation of Infectious Disease Dx tests.</title>
        <authorList>
            <person name="Sproer C."/>
            <person name="Gronow S."/>
            <person name="Severitt S."/>
            <person name="Schroder I."/>
            <person name="Tallon L."/>
            <person name="Sadzewicz L."/>
            <person name="Zhao X."/>
            <person name="Boylan J."/>
            <person name="Ott S."/>
            <person name="Bowen H."/>
            <person name="Vavikolanu K."/>
            <person name="Mehta A."/>
            <person name="Aluvathingal J."/>
            <person name="Nadendla S."/>
            <person name="Lowell S."/>
            <person name="Myers T."/>
            <person name="Yan Y."/>
            <person name="Sichtig H."/>
        </authorList>
    </citation>
    <scope>NUCLEOTIDE SEQUENCE [LARGE SCALE GENOMIC DNA]</scope>
    <source>
        <strain evidence="4 7">FDAARGOS_907</strain>
    </source>
</reference>
<dbReference type="PANTHER" id="PTHR46401">
    <property type="entry name" value="GLYCOSYLTRANSFERASE WBBK-RELATED"/>
    <property type="match status" value="1"/>
</dbReference>
<evidence type="ECO:0000256" key="1">
    <source>
        <dbReference type="ARBA" id="ARBA00022679"/>
    </source>
</evidence>
<dbReference type="SUPFAM" id="SSF53756">
    <property type="entry name" value="UDP-Glycosyltransferase/glycogen phosphorylase"/>
    <property type="match status" value="1"/>
</dbReference>
<dbReference type="AlphaFoldDB" id="A0A2X4U7Y1"/>
<evidence type="ECO:0000259" key="2">
    <source>
        <dbReference type="Pfam" id="PF00534"/>
    </source>
</evidence>
<dbReference type="EMBL" id="LS483469">
    <property type="protein sequence ID" value="SQI35967.1"/>
    <property type="molecule type" value="Genomic_DNA"/>
</dbReference>
<dbReference type="EMBL" id="CP065673">
    <property type="protein sequence ID" value="QPS21639.1"/>
    <property type="molecule type" value="Genomic_DNA"/>
</dbReference>
<feature type="domain" description="Glycosyl transferase family 1" evidence="2">
    <location>
        <begin position="175"/>
        <end position="328"/>
    </location>
</feature>
<accession>A0A2X4U7Y1</accession>
<dbReference type="Proteomes" id="UP000248897">
    <property type="component" value="Chromosome 1"/>
</dbReference>
<evidence type="ECO:0000313" key="4">
    <source>
        <dbReference type="EMBL" id="QPS21639.1"/>
    </source>
</evidence>
<dbReference type="Pfam" id="PF13439">
    <property type="entry name" value="Glyco_transf_4"/>
    <property type="match status" value="1"/>
</dbReference>
<dbReference type="EC" id="2.4.1.11" evidence="5"/>
<proteinExistence type="predicted"/>
<reference evidence="5 6" key="1">
    <citation type="submission" date="2018-06" db="EMBL/GenBank/DDBJ databases">
        <authorList>
            <consortium name="Pathogen Informatics"/>
            <person name="Doyle S."/>
        </authorList>
    </citation>
    <scope>NUCLEOTIDE SEQUENCE [LARGE SCALE GENOMIC DNA]</scope>
    <source>
        <strain evidence="5 6">NCTC12961</strain>
    </source>
</reference>
<evidence type="ECO:0000313" key="5">
    <source>
        <dbReference type="EMBL" id="SQI35967.1"/>
    </source>
</evidence>
<dbReference type="GO" id="GO:0004373">
    <property type="term" value="F:alpha-1,4-glucan glucosyltransferase (UDP-glucose donor) activity"/>
    <property type="evidence" value="ECO:0007669"/>
    <property type="project" value="UniProtKB-EC"/>
</dbReference>
<gene>
    <name evidence="4" type="ORF">I6G64_04270</name>
    <name evidence="5" type="ORF">NCTC12961_01972</name>
</gene>
<sequence length="358" mass="40622">MLYINGRFLTQEMTGVQRFAEEISRQLNKIRNDVVILAPEGILNKAILKEFNVEVVGRKSGHYWEQVELPYALKKKGSPLLLNLCSTAPAFYQNQIVTHHDVTYKRYPSSFSRKFRFVYGILIPRMLKSSRHLLTVSEFSKEEIHNVFGYPKEKISIIYNAVNDAFAKAEHKSTDRQNAYLLAVSSPNYHKNFHGMLSAFETVSKEFDVSLKIIGKTAVSFSQQDFSALLSHSDKVEFMGRVDDQELINLYQNALAFVFPSFYEGFGIPPLEAQSCGCPVISSNAASMPEVLQDSVIYFDPNNIAMISDAMKEIISDSELRNELTRKGNLNLKRFSWHASAQKVSDIVDSFSNDQVVD</sequence>